<protein>
    <submittedName>
        <fullName evidence="1">Uncharacterized protein</fullName>
    </submittedName>
</protein>
<accession>D3B9P4</accession>
<gene>
    <name evidence="1" type="ORF">PPL_05190</name>
</gene>
<dbReference type="InParanoid" id="D3B9P4"/>
<dbReference type="GeneID" id="31360676"/>
<keyword evidence="2" id="KW-1185">Reference proteome</keyword>
<dbReference type="EMBL" id="ADBJ01000022">
    <property type="protein sequence ID" value="EFA81956.1"/>
    <property type="molecule type" value="Genomic_DNA"/>
</dbReference>
<proteinExistence type="predicted"/>
<evidence type="ECO:0000313" key="2">
    <source>
        <dbReference type="Proteomes" id="UP000001396"/>
    </source>
</evidence>
<dbReference type="InterPro" id="IPR028043">
    <property type="entry name" value="PAAT-like"/>
</dbReference>
<name>D3B9P4_HETP5</name>
<organism evidence="1 2">
    <name type="scientific">Heterostelium pallidum (strain ATCC 26659 / Pp 5 / PN500)</name>
    <name type="common">Cellular slime mold</name>
    <name type="synonym">Polysphondylium pallidum</name>
    <dbReference type="NCBI Taxonomy" id="670386"/>
    <lineage>
        <taxon>Eukaryota</taxon>
        <taxon>Amoebozoa</taxon>
        <taxon>Evosea</taxon>
        <taxon>Eumycetozoa</taxon>
        <taxon>Dictyostelia</taxon>
        <taxon>Acytosteliales</taxon>
        <taxon>Acytosteliaceae</taxon>
        <taxon>Heterostelium</taxon>
    </lineage>
</organism>
<comment type="caution">
    <text evidence="1">The sequence shown here is derived from an EMBL/GenBank/DDBJ whole genome shotgun (WGS) entry which is preliminary data.</text>
</comment>
<evidence type="ECO:0000313" key="1">
    <source>
        <dbReference type="EMBL" id="EFA81956.1"/>
    </source>
</evidence>
<sequence length="226" mass="25856">MVKNENIEIIHPPNLQESCTLTIIFASKIIISSVEIHSNSRLIEMYYGEMDDYLATMKSIKSDDERNLLVSSQRFKNNNSISQLKIKFCSLLQKDCCVLNKISIHCTKVSKEQHDQDQEQLAQKNTNRIYNKQQSLDSMMAIMSLLSKNNSLTSQPSTIPQFPIGQPLQIPLMKPSPTPKTNESEQINNTTEIKLQTNLKNDEQPKPITKDDLISIMSQMESRIIR</sequence>
<dbReference type="RefSeq" id="XP_020434073.1">
    <property type="nucleotide sequence ID" value="XM_020576084.1"/>
</dbReference>
<dbReference type="Proteomes" id="UP000001396">
    <property type="component" value="Unassembled WGS sequence"/>
</dbReference>
<dbReference type="Pfam" id="PF14958">
    <property type="entry name" value="PAAT-like"/>
    <property type="match status" value="1"/>
</dbReference>
<dbReference type="AlphaFoldDB" id="D3B9P4"/>
<reference evidence="1 2" key="1">
    <citation type="journal article" date="2011" name="Genome Res.">
        <title>Phylogeny-wide analysis of social amoeba genomes highlights ancient origins for complex intercellular communication.</title>
        <authorList>
            <person name="Heidel A.J."/>
            <person name="Lawal H.M."/>
            <person name="Felder M."/>
            <person name="Schilde C."/>
            <person name="Helps N.R."/>
            <person name="Tunggal B."/>
            <person name="Rivero F."/>
            <person name="John U."/>
            <person name="Schleicher M."/>
            <person name="Eichinger L."/>
            <person name="Platzer M."/>
            <person name="Noegel A.A."/>
            <person name="Schaap P."/>
            <person name="Gloeckner G."/>
        </authorList>
    </citation>
    <scope>NUCLEOTIDE SEQUENCE [LARGE SCALE GENOMIC DNA]</scope>
    <source>
        <strain evidence="2">ATCC 26659 / Pp 5 / PN500</strain>
    </source>
</reference>